<comment type="caution">
    <text evidence="2">The sequence shown here is derived from an EMBL/GenBank/DDBJ whole genome shotgun (WGS) entry which is preliminary data.</text>
</comment>
<dbReference type="EMBL" id="CAAALY010055374">
    <property type="protein sequence ID" value="VEL22237.1"/>
    <property type="molecule type" value="Genomic_DNA"/>
</dbReference>
<organism evidence="2 3">
    <name type="scientific">Protopolystoma xenopodis</name>
    <dbReference type="NCBI Taxonomy" id="117903"/>
    <lineage>
        <taxon>Eukaryota</taxon>
        <taxon>Metazoa</taxon>
        <taxon>Spiralia</taxon>
        <taxon>Lophotrochozoa</taxon>
        <taxon>Platyhelminthes</taxon>
        <taxon>Monogenea</taxon>
        <taxon>Polyopisthocotylea</taxon>
        <taxon>Polystomatidea</taxon>
        <taxon>Polystomatidae</taxon>
        <taxon>Protopolystoma</taxon>
    </lineage>
</organism>
<evidence type="ECO:0000313" key="3">
    <source>
        <dbReference type="Proteomes" id="UP000784294"/>
    </source>
</evidence>
<feature type="region of interest" description="Disordered" evidence="1">
    <location>
        <begin position="1"/>
        <end position="51"/>
    </location>
</feature>
<protein>
    <submittedName>
        <fullName evidence="2">Uncharacterized protein</fullName>
    </submittedName>
</protein>
<gene>
    <name evidence="2" type="ORF">PXEA_LOCUS15677</name>
</gene>
<accession>A0A448WWW9</accession>
<feature type="region of interest" description="Disordered" evidence="1">
    <location>
        <begin position="71"/>
        <end position="94"/>
    </location>
</feature>
<keyword evidence="3" id="KW-1185">Reference proteome</keyword>
<feature type="compositionally biased region" description="Polar residues" evidence="1">
    <location>
        <begin position="1"/>
        <end position="13"/>
    </location>
</feature>
<dbReference type="AlphaFoldDB" id="A0A448WWW9"/>
<proteinExistence type="predicted"/>
<evidence type="ECO:0000313" key="2">
    <source>
        <dbReference type="EMBL" id="VEL22237.1"/>
    </source>
</evidence>
<name>A0A448WWW9_9PLAT</name>
<dbReference type="Proteomes" id="UP000784294">
    <property type="component" value="Unassembled WGS sequence"/>
</dbReference>
<sequence>MTCNVPSQWTNAGNPEFSGRGHGTSYVRHDLADASTKPVCGSSDRRGRGESREQVVFAIVPTSRRYQLTSNGLLPQKSFRGDSSPGREPWTRENKTFLARSVGLL</sequence>
<reference evidence="2" key="1">
    <citation type="submission" date="2018-11" db="EMBL/GenBank/DDBJ databases">
        <authorList>
            <consortium name="Pathogen Informatics"/>
        </authorList>
    </citation>
    <scope>NUCLEOTIDE SEQUENCE</scope>
</reference>
<evidence type="ECO:0000256" key="1">
    <source>
        <dbReference type="SAM" id="MobiDB-lite"/>
    </source>
</evidence>